<sequence>MDSTEATPTQQTVRPSSPASVVEISMEDFPPLAPPAPTAAAKPRAKATKAPKGKGRAKAATNNDEDPFLVADIARATAALLGLTTALDQATEGASSLRRPAAAPGSPTKRLRANTTGDAAPAPFATTVQAPAPPTTFTTSTADITTAPAAAVANAPTAAAVATTPIAAAPTTIPVAAAPTTVLVAAAPAAAPVIAAPVAVAPVAVPVAVTLTAAPAAAPIVAPAVVPVQPAAATAALPPLWLTANGLPPRGSFTPTPPGGFPLIVYSPEQLLHGVPLDLQGMYDAVPHPKFFMTVSISSTLILPAFTLGTPRTADDGTSPSLWLAVDIPAHLAQHIVDNCIISSNGITVFPLPYSMPNLSFVGIFAGFTLPDTDTGADAAHDLLRTAIANNSEICTFVQTHRDTFGPQVSGDQALTIFLDSITVQGIVLLVNDTNTVAWRLRVTPPTDDRLAWGHLRHLFGKLQVMTALYGTACLQCTFRCRICPGIDHPTPLCPLPSLPGWLGPTHATIAALESASRAAAAKAQEQMRLNTVSARRSTNTGDKRGNGAKDKKFRSDGKKGSGPKGKGKGRDFSA</sequence>
<comment type="caution">
    <text evidence="2">The sequence shown here is derived from an EMBL/GenBank/DDBJ whole genome shotgun (WGS) entry which is preliminary data.</text>
</comment>
<feature type="region of interest" description="Disordered" evidence="1">
    <location>
        <begin position="528"/>
        <end position="575"/>
    </location>
</feature>
<keyword evidence="3" id="KW-1185">Reference proteome</keyword>
<dbReference type="EMBL" id="JARJLG010000144">
    <property type="protein sequence ID" value="KAJ7737229.1"/>
    <property type="molecule type" value="Genomic_DNA"/>
</dbReference>
<feature type="compositionally biased region" description="Basic and acidic residues" evidence="1">
    <location>
        <begin position="542"/>
        <end position="560"/>
    </location>
</feature>
<feature type="region of interest" description="Disordered" evidence="1">
    <location>
        <begin position="1"/>
        <end position="61"/>
    </location>
</feature>
<feature type="compositionally biased region" description="Basic residues" evidence="1">
    <location>
        <begin position="43"/>
        <end position="57"/>
    </location>
</feature>
<evidence type="ECO:0000313" key="3">
    <source>
        <dbReference type="Proteomes" id="UP001215280"/>
    </source>
</evidence>
<dbReference type="Proteomes" id="UP001215280">
    <property type="component" value="Unassembled WGS sequence"/>
</dbReference>
<name>A0AAD7I863_9AGAR</name>
<feature type="compositionally biased region" description="Polar residues" evidence="1">
    <location>
        <begin position="528"/>
        <end position="541"/>
    </location>
</feature>
<dbReference type="PANTHER" id="PTHR48125:SF10">
    <property type="entry name" value="OS12G0136300 PROTEIN"/>
    <property type="match status" value="1"/>
</dbReference>
<reference evidence="2" key="1">
    <citation type="submission" date="2023-03" db="EMBL/GenBank/DDBJ databases">
        <title>Massive genome expansion in bonnet fungi (Mycena s.s.) driven by repeated elements and novel gene families across ecological guilds.</title>
        <authorList>
            <consortium name="Lawrence Berkeley National Laboratory"/>
            <person name="Harder C.B."/>
            <person name="Miyauchi S."/>
            <person name="Viragh M."/>
            <person name="Kuo A."/>
            <person name="Thoen E."/>
            <person name="Andreopoulos B."/>
            <person name="Lu D."/>
            <person name="Skrede I."/>
            <person name="Drula E."/>
            <person name="Henrissat B."/>
            <person name="Morin E."/>
            <person name="Kohler A."/>
            <person name="Barry K."/>
            <person name="LaButti K."/>
            <person name="Morin E."/>
            <person name="Salamov A."/>
            <person name="Lipzen A."/>
            <person name="Mereny Z."/>
            <person name="Hegedus B."/>
            <person name="Baldrian P."/>
            <person name="Stursova M."/>
            <person name="Weitz H."/>
            <person name="Taylor A."/>
            <person name="Grigoriev I.V."/>
            <person name="Nagy L.G."/>
            <person name="Martin F."/>
            <person name="Kauserud H."/>
        </authorList>
    </citation>
    <scope>NUCLEOTIDE SEQUENCE</scope>
    <source>
        <strain evidence="2">CBHHK188m</strain>
    </source>
</reference>
<gene>
    <name evidence="2" type="ORF">DFH07DRAFT_966524</name>
</gene>
<dbReference type="AlphaFoldDB" id="A0AAD7I863"/>
<protein>
    <submittedName>
        <fullName evidence="2">Uncharacterized protein</fullName>
    </submittedName>
</protein>
<feature type="region of interest" description="Disordered" evidence="1">
    <location>
        <begin position="91"/>
        <end position="140"/>
    </location>
</feature>
<proteinExistence type="predicted"/>
<organism evidence="2 3">
    <name type="scientific">Mycena maculata</name>
    <dbReference type="NCBI Taxonomy" id="230809"/>
    <lineage>
        <taxon>Eukaryota</taxon>
        <taxon>Fungi</taxon>
        <taxon>Dikarya</taxon>
        <taxon>Basidiomycota</taxon>
        <taxon>Agaricomycotina</taxon>
        <taxon>Agaricomycetes</taxon>
        <taxon>Agaricomycetidae</taxon>
        <taxon>Agaricales</taxon>
        <taxon>Marasmiineae</taxon>
        <taxon>Mycenaceae</taxon>
        <taxon>Mycena</taxon>
    </lineage>
</organism>
<feature type="compositionally biased region" description="Polar residues" evidence="1">
    <location>
        <begin position="1"/>
        <end position="19"/>
    </location>
</feature>
<accession>A0AAD7I863</accession>
<dbReference type="PANTHER" id="PTHR48125">
    <property type="entry name" value="LP07818P1"/>
    <property type="match status" value="1"/>
</dbReference>
<feature type="compositionally biased region" description="Low complexity" evidence="1">
    <location>
        <begin position="119"/>
        <end position="140"/>
    </location>
</feature>
<evidence type="ECO:0000256" key="1">
    <source>
        <dbReference type="SAM" id="MobiDB-lite"/>
    </source>
</evidence>
<evidence type="ECO:0000313" key="2">
    <source>
        <dbReference type="EMBL" id="KAJ7737229.1"/>
    </source>
</evidence>